<feature type="chain" id="PRO_5013390860" evidence="6">
    <location>
        <begin position="22"/>
        <end position="404"/>
    </location>
</feature>
<evidence type="ECO:0000256" key="6">
    <source>
        <dbReference type="SAM" id="SignalP"/>
    </source>
</evidence>
<evidence type="ECO:0000259" key="7">
    <source>
        <dbReference type="Pfam" id="PF00082"/>
    </source>
</evidence>
<dbReference type="InterPro" id="IPR036852">
    <property type="entry name" value="Peptidase_S8/S53_dom_sf"/>
</dbReference>
<evidence type="ECO:0000313" key="9">
    <source>
        <dbReference type="EMBL" id="ORZ31831.1"/>
    </source>
</evidence>
<dbReference type="OrthoDB" id="206201at2759"/>
<dbReference type="Proteomes" id="UP000193411">
    <property type="component" value="Unassembled WGS sequence"/>
</dbReference>
<dbReference type="AlphaFoldDB" id="A0A1Y2HD41"/>
<keyword evidence="10" id="KW-1185">Reference proteome</keyword>
<dbReference type="CDD" id="cd04077">
    <property type="entry name" value="Peptidases_S8_PCSK9_ProteinaseK_like"/>
    <property type="match status" value="1"/>
</dbReference>
<evidence type="ECO:0000256" key="3">
    <source>
        <dbReference type="ARBA" id="ARBA00022801"/>
    </source>
</evidence>
<protein>
    <submittedName>
        <fullName evidence="9">Peptidase S8/S53 domain-containing protein</fullName>
    </submittedName>
</protein>
<comment type="similarity">
    <text evidence="1 5">Belongs to the peptidase S8 family.</text>
</comment>
<dbReference type="InterPro" id="IPR050131">
    <property type="entry name" value="Peptidase_S8_subtilisin-like"/>
</dbReference>
<dbReference type="PROSITE" id="PS51892">
    <property type="entry name" value="SUBTILASE"/>
    <property type="match status" value="1"/>
</dbReference>
<sequence>MKILSLTAILVVLALSLSTTAAPTAQYQAIPNQYIITLKQDADQSQFTRALNSEVERENAQEHVTIQSKIEHTYKIADFQGYAGTFSKDLVQRLKNNPSVAAVEDDLPVYASATQANPPSWGLTRVGQRARSIPGPYVFPDNSGAGVTVYVIDSGVLTTHQDFGGRAVHGFSADPTWPATDDNGHGTHVASTVAGYVHGVAKRANIVAVKVLSSSGAGTTSGIIAGINWVAGQVYAARRTAVANMSLRSGRIEALNNAAAAAVRVGVVVVGAAGNDSQDTCNFSPASEPSIITVASSTWTDTMSSFSNYGRCVDIIAPGSDIIGVWKDGTARPCQAHRWLRTPHVAGAAALLLGANPYLKPQEVAYHLLSRATVNVVSGNLWNPNRCFASTRRLCLELSVVEYP</sequence>
<dbReference type="InterPro" id="IPR022398">
    <property type="entry name" value="Peptidase_S8_His-AS"/>
</dbReference>
<dbReference type="InterPro" id="IPR000209">
    <property type="entry name" value="Peptidase_S8/S53_dom"/>
</dbReference>
<dbReference type="Gene3D" id="3.30.70.80">
    <property type="entry name" value="Peptidase S8 propeptide/proteinase inhibitor I9"/>
    <property type="match status" value="1"/>
</dbReference>
<dbReference type="SUPFAM" id="SSF52743">
    <property type="entry name" value="Subtilisin-like"/>
    <property type="match status" value="1"/>
</dbReference>
<dbReference type="GO" id="GO:0005615">
    <property type="term" value="C:extracellular space"/>
    <property type="evidence" value="ECO:0007669"/>
    <property type="project" value="TreeGrafter"/>
</dbReference>
<dbReference type="PANTHER" id="PTHR43806:SF11">
    <property type="entry name" value="CEREVISIN-RELATED"/>
    <property type="match status" value="1"/>
</dbReference>
<keyword evidence="4" id="KW-0720">Serine protease</keyword>
<evidence type="ECO:0000256" key="2">
    <source>
        <dbReference type="ARBA" id="ARBA00022670"/>
    </source>
</evidence>
<proteinExistence type="inferred from homology"/>
<dbReference type="InterPro" id="IPR023827">
    <property type="entry name" value="Peptidase_S8_Asp-AS"/>
</dbReference>
<dbReference type="Pfam" id="PF00082">
    <property type="entry name" value="Peptidase_S8"/>
    <property type="match status" value="1"/>
</dbReference>
<dbReference type="STRING" id="765915.A0A1Y2HD41"/>
<name>A0A1Y2HD41_9FUNG</name>
<evidence type="ECO:0000313" key="10">
    <source>
        <dbReference type="Proteomes" id="UP000193411"/>
    </source>
</evidence>
<feature type="signal peptide" evidence="6">
    <location>
        <begin position="1"/>
        <end position="21"/>
    </location>
</feature>
<dbReference type="InterPro" id="IPR015500">
    <property type="entry name" value="Peptidase_S8_subtilisin-rel"/>
</dbReference>
<keyword evidence="2" id="KW-0645">Protease</keyword>
<dbReference type="EMBL" id="MCFL01000054">
    <property type="protein sequence ID" value="ORZ31831.1"/>
    <property type="molecule type" value="Genomic_DNA"/>
</dbReference>
<keyword evidence="3" id="KW-0378">Hydrolase</keyword>
<dbReference type="Pfam" id="PF05922">
    <property type="entry name" value="Inhibitor_I9"/>
    <property type="match status" value="1"/>
</dbReference>
<dbReference type="PROSITE" id="PS00136">
    <property type="entry name" value="SUBTILASE_ASP"/>
    <property type="match status" value="1"/>
</dbReference>
<keyword evidence="6" id="KW-0732">Signal</keyword>
<dbReference type="FunFam" id="3.40.50.200:FF:000014">
    <property type="entry name" value="Proteinase K"/>
    <property type="match status" value="1"/>
</dbReference>
<gene>
    <name evidence="9" type="ORF">BCR44DRAFT_1502477</name>
</gene>
<feature type="domain" description="Peptidase S8/S53" evidence="7">
    <location>
        <begin position="144"/>
        <end position="373"/>
    </location>
</feature>
<evidence type="ECO:0000256" key="1">
    <source>
        <dbReference type="ARBA" id="ARBA00011073"/>
    </source>
</evidence>
<dbReference type="PANTHER" id="PTHR43806">
    <property type="entry name" value="PEPTIDASE S8"/>
    <property type="match status" value="1"/>
</dbReference>
<reference evidence="9 10" key="1">
    <citation type="submission" date="2016-07" db="EMBL/GenBank/DDBJ databases">
        <title>Pervasive Adenine N6-methylation of Active Genes in Fungi.</title>
        <authorList>
            <consortium name="DOE Joint Genome Institute"/>
            <person name="Mondo S.J."/>
            <person name="Dannebaum R.O."/>
            <person name="Kuo R.C."/>
            <person name="Labutti K."/>
            <person name="Haridas S."/>
            <person name="Kuo A."/>
            <person name="Salamov A."/>
            <person name="Ahrendt S.R."/>
            <person name="Lipzen A."/>
            <person name="Sullivan W."/>
            <person name="Andreopoulos W.B."/>
            <person name="Clum A."/>
            <person name="Lindquist E."/>
            <person name="Daum C."/>
            <person name="Ramamoorthy G.K."/>
            <person name="Gryganskyi A."/>
            <person name="Culley D."/>
            <person name="Magnuson J.K."/>
            <person name="James T.Y."/>
            <person name="O'Malley M.A."/>
            <person name="Stajich J.E."/>
            <person name="Spatafora J.W."/>
            <person name="Visel A."/>
            <person name="Grigoriev I.V."/>
        </authorList>
    </citation>
    <scope>NUCLEOTIDE SEQUENCE [LARGE SCALE GENOMIC DNA]</scope>
    <source>
        <strain evidence="9 10">PL171</strain>
    </source>
</reference>
<dbReference type="GO" id="GO:0006508">
    <property type="term" value="P:proteolysis"/>
    <property type="evidence" value="ECO:0007669"/>
    <property type="project" value="UniProtKB-KW"/>
</dbReference>
<dbReference type="GO" id="GO:0004252">
    <property type="term" value="F:serine-type endopeptidase activity"/>
    <property type="evidence" value="ECO:0007669"/>
    <property type="project" value="InterPro"/>
</dbReference>
<feature type="domain" description="Inhibitor I9" evidence="8">
    <location>
        <begin position="33"/>
        <end position="110"/>
    </location>
</feature>
<dbReference type="PRINTS" id="PR00723">
    <property type="entry name" value="SUBTILISIN"/>
</dbReference>
<dbReference type="InterPro" id="IPR037045">
    <property type="entry name" value="S8pro/Inhibitor_I9_sf"/>
</dbReference>
<comment type="caution">
    <text evidence="5">Lacks conserved residue(s) required for the propagation of feature annotation.</text>
</comment>
<dbReference type="Gene3D" id="3.40.50.200">
    <property type="entry name" value="Peptidase S8/S53 domain"/>
    <property type="match status" value="1"/>
</dbReference>
<accession>A0A1Y2HD41</accession>
<evidence type="ECO:0000259" key="8">
    <source>
        <dbReference type="Pfam" id="PF05922"/>
    </source>
</evidence>
<organism evidence="9 10">
    <name type="scientific">Catenaria anguillulae PL171</name>
    <dbReference type="NCBI Taxonomy" id="765915"/>
    <lineage>
        <taxon>Eukaryota</taxon>
        <taxon>Fungi</taxon>
        <taxon>Fungi incertae sedis</taxon>
        <taxon>Blastocladiomycota</taxon>
        <taxon>Blastocladiomycetes</taxon>
        <taxon>Blastocladiales</taxon>
        <taxon>Catenariaceae</taxon>
        <taxon>Catenaria</taxon>
    </lineage>
</organism>
<dbReference type="PROSITE" id="PS00137">
    <property type="entry name" value="SUBTILASE_HIS"/>
    <property type="match status" value="1"/>
</dbReference>
<evidence type="ECO:0000256" key="5">
    <source>
        <dbReference type="PROSITE-ProRule" id="PRU01240"/>
    </source>
</evidence>
<dbReference type="InterPro" id="IPR010259">
    <property type="entry name" value="S8pro/Inhibitor_I9"/>
</dbReference>
<dbReference type="InterPro" id="IPR034193">
    <property type="entry name" value="PCSK9_ProteinaseK-like"/>
</dbReference>
<evidence type="ECO:0000256" key="4">
    <source>
        <dbReference type="ARBA" id="ARBA00022825"/>
    </source>
</evidence>
<comment type="caution">
    <text evidence="9">The sequence shown here is derived from an EMBL/GenBank/DDBJ whole genome shotgun (WGS) entry which is preliminary data.</text>
</comment>